<keyword evidence="3 11" id="KW-0812">Transmembrane</keyword>
<protein>
    <recommendedName>
        <fullName evidence="12">SUN domain-containing protein</fullName>
    </recommendedName>
</protein>
<reference evidence="13" key="1">
    <citation type="submission" date="2019-08" db="EMBL/GenBank/DDBJ databases">
        <title>Reference gene set and small RNA set construction with multiple tissues from Davidia involucrata Baill.</title>
        <authorList>
            <person name="Yang H."/>
            <person name="Zhou C."/>
            <person name="Li G."/>
            <person name="Wang J."/>
            <person name="Gao P."/>
            <person name="Wang M."/>
            <person name="Wang R."/>
            <person name="Zhao Y."/>
        </authorList>
    </citation>
    <scope>NUCLEOTIDE SEQUENCE</scope>
    <source>
        <tissue evidence="13">Mixed with DoveR01_LX</tissue>
    </source>
</reference>
<feature type="region of interest" description="Disordered" evidence="10">
    <location>
        <begin position="131"/>
        <end position="156"/>
    </location>
</feature>
<keyword evidence="7 11" id="KW-0472">Membrane</keyword>
<proteinExistence type="predicted"/>
<feature type="transmembrane region" description="Helical" evidence="11">
    <location>
        <begin position="527"/>
        <end position="547"/>
    </location>
</feature>
<keyword evidence="5 11" id="KW-1133">Transmembrane helix</keyword>
<comment type="function">
    <text evidence="9">Encodes a member of the mid-SUN subfamily of SUN-domain proteins that is localized to both the nuclear envelope and the ER. It is involved in early seed development and nuclear morphology. [TAIR].</text>
</comment>
<feature type="transmembrane region" description="Helical" evidence="11">
    <location>
        <begin position="24"/>
        <end position="46"/>
    </location>
</feature>
<evidence type="ECO:0000256" key="4">
    <source>
        <dbReference type="ARBA" id="ARBA00022824"/>
    </source>
</evidence>
<feature type="transmembrane region" description="Helical" evidence="11">
    <location>
        <begin position="567"/>
        <end position="584"/>
    </location>
</feature>
<evidence type="ECO:0000256" key="5">
    <source>
        <dbReference type="ARBA" id="ARBA00022989"/>
    </source>
</evidence>
<dbReference type="Pfam" id="PF07738">
    <property type="entry name" value="Sad1_UNC"/>
    <property type="match status" value="1"/>
</dbReference>
<sequence>MQRSRRALLQRRALENVISGRNRLYTVSLSLVVVLWGLVFLLNLWIGHSDGYKDESEQFPVGLRTWDEDKLKLNKGSYSVDENLSVEIDSDDSNENLFTNGAETKDSGGELQINEENINYVLAVEEQAEVENSNLGAKSEKDAPKTDRLSRAVPPGLDEFKSKAFNSKSRPVPGQPGSIIHRMEPGGPEYNYASASKGAKVLAYNKEAKGASNVLSGDKDKYLRNPCSAEDKFVAIELSEETLVDTIEIANFEHYSSKLKDFELLGSSVYPTDTWLKLGNFTAGNVKHAQRFVLQEPKWVKYLKLNLLSHYGLEFYCTLSVVEVYGVDAVERMLEDLISVQDNPFVSKEPNGEHKPLFSQPVSTDSDEFHQSIVPEAESVHVLENSDVKRGVTNINVPDPVEEVRHQQIGRMPGDSVLKILMQKVRYLDLSLSVLERYLEELNTRYGNIFKEFDKEIGEKDVLLEKIRSDTRSLSDSREVMTKEVGDLVAWKSLVSMQLDSILRDNTVLRLEVAKVRENQMHMENKGITVFLVCLTFGSLALVRLFIDMVLSVYRSDKSRKFCSTDSSWLFLLLSCSIVIIMLLL</sequence>
<dbReference type="AlphaFoldDB" id="A0A5B6YMN7"/>
<evidence type="ECO:0000256" key="8">
    <source>
        <dbReference type="ARBA" id="ARBA00023242"/>
    </source>
</evidence>
<dbReference type="InterPro" id="IPR008979">
    <property type="entry name" value="Galactose-bd-like_sf"/>
</dbReference>
<evidence type="ECO:0000256" key="9">
    <source>
        <dbReference type="ARBA" id="ARBA00054046"/>
    </source>
</evidence>
<feature type="domain" description="SUN" evidence="12">
    <location>
        <begin position="161"/>
        <end position="329"/>
    </location>
</feature>
<organism evidence="13">
    <name type="scientific">Davidia involucrata</name>
    <name type="common">Dove tree</name>
    <dbReference type="NCBI Taxonomy" id="16924"/>
    <lineage>
        <taxon>Eukaryota</taxon>
        <taxon>Viridiplantae</taxon>
        <taxon>Streptophyta</taxon>
        <taxon>Embryophyta</taxon>
        <taxon>Tracheophyta</taxon>
        <taxon>Spermatophyta</taxon>
        <taxon>Magnoliopsida</taxon>
        <taxon>eudicotyledons</taxon>
        <taxon>Gunneridae</taxon>
        <taxon>Pentapetalae</taxon>
        <taxon>asterids</taxon>
        <taxon>Cornales</taxon>
        <taxon>Nyssaceae</taxon>
        <taxon>Davidia</taxon>
    </lineage>
</organism>
<dbReference type="GO" id="GO:0034975">
    <property type="term" value="P:protein folding in endoplasmic reticulum"/>
    <property type="evidence" value="ECO:0007669"/>
    <property type="project" value="TreeGrafter"/>
</dbReference>
<dbReference type="Gene3D" id="2.60.120.260">
    <property type="entry name" value="Galactose-binding domain-like"/>
    <property type="match status" value="1"/>
</dbReference>
<dbReference type="GO" id="GO:0031965">
    <property type="term" value="C:nuclear membrane"/>
    <property type="evidence" value="ECO:0007669"/>
    <property type="project" value="UniProtKB-SubCell"/>
</dbReference>
<keyword evidence="6" id="KW-0175">Coiled coil</keyword>
<evidence type="ECO:0000256" key="1">
    <source>
        <dbReference type="ARBA" id="ARBA00004232"/>
    </source>
</evidence>
<comment type="subcellular location">
    <subcellularLocation>
        <location evidence="2">Endoplasmic reticulum membrane</location>
        <topology evidence="2">Multi-pass membrane protein</topology>
    </subcellularLocation>
    <subcellularLocation>
        <location evidence="1">Nucleus membrane</location>
        <topology evidence="1">Multi-pass membrane protein</topology>
    </subcellularLocation>
</comment>
<dbReference type="FunFam" id="2.60.120.260:FF:000062">
    <property type="entry name" value="Galactose-binding protein isoform 3"/>
    <property type="match status" value="1"/>
</dbReference>
<evidence type="ECO:0000259" key="12">
    <source>
        <dbReference type="PROSITE" id="PS51469"/>
    </source>
</evidence>
<dbReference type="GO" id="GO:0005789">
    <property type="term" value="C:endoplasmic reticulum membrane"/>
    <property type="evidence" value="ECO:0007669"/>
    <property type="project" value="UniProtKB-SubCell"/>
</dbReference>
<keyword evidence="4" id="KW-0256">Endoplasmic reticulum</keyword>
<dbReference type="PROSITE" id="PS51469">
    <property type="entry name" value="SUN"/>
    <property type="match status" value="1"/>
</dbReference>
<evidence type="ECO:0000256" key="6">
    <source>
        <dbReference type="ARBA" id="ARBA00023054"/>
    </source>
</evidence>
<evidence type="ECO:0000256" key="3">
    <source>
        <dbReference type="ARBA" id="ARBA00022692"/>
    </source>
</evidence>
<gene>
    <name evidence="13" type="ORF">Din_002488</name>
</gene>
<dbReference type="SUPFAM" id="SSF49785">
    <property type="entry name" value="Galactose-binding domain-like"/>
    <property type="match status" value="1"/>
</dbReference>
<dbReference type="PANTHER" id="PTHR12953:SF0">
    <property type="entry name" value="SUN DOMAIN-CONTAINING OSSIFICATION FACTOR"/>
    <property type="match status" value="1"/>
</dbReference>
<evidence type="ECO:0000256" key="10">
    <source>
        <dbReference type="SAM" id="MobiDB-lite"/>
    </source>
</evidence>
<accession>A0A5B6YMN7</accession>
<name>A0A5B6YMN7_DAVIN</name>
<evidence type="ECO:0000256" key="7">
    <source>
        <dbReference type="ARBA" id="ARBA00023136"/>
    </source>
</evidence>
<dbReference type="EMBL" id="GHES01002488">
    <property type="protein sequence ID" value="MPA33047.1"/>
    <property type="molecule type" value="Transcribed_RNA"/>
</dbReference>
<dbReference type="InterPro" id="IPR045120">
    <property type="entry name" value="Suco/Slp1-like"/>
</dbReference>
<evidence type="ECO:0000256" key="11">
    <source>
        <dbReference type="SAM" id="Phobius"/>
    </source>
</evidence>
<feature type="compositionally biased region" description="Basic and acidic residues" evidence="10">
    <location>
        <begin position="138"/>
        <end position="150"/>
    </location>
</feature>
<evidence type="ECO:0000256" key="2">
    <source>
        <dbReference type="ARBA" id="ARBA00004477"/>
    </source>
</evidence>
<keyword evidence="8" id="KW-0539">Nucleus</keyword>
<dbReference type="InterPro" id="IPR012919">
    <property type="entry name" value="SUN_dom"/>
</dbReference>
<evidence type="ECO:0000313" key="13">
    <source>
        <dbReference type="EMBL" id="MPA33047.1"/>
    </source>
</evidence>
<dbReference type="PANTHER" id="PTHR12953">
    <property type="entry name" value="MEMBRANE PROTEIN CH1 RELATED"/>
    <property type="match status" value="1"/>
</dbReference>